<dbReference type="InterPro" id="IPR002938">
    <property type="entry name" value="FAD-bd"/>
</dbReference>
<keyword evidence="4" id="KW-0812">Transmembrane</keyword>
<dbReference type="GO" id="GO:0016491">
    <property type="term" value="F:oxidoreductase activity"/>
    <property type="evidence" value="ECO:0007669"/>
    <property type="project" value="UniProtKB-KW"/>
</dbReference>
<evidence type="ECO:0000256" key="2">
    <source>
        <dbReference type="ARBA" id="ARBA00022827"/>
    </source>
</evidence>
<dbReference type="Gene3D" id="3.50.50.60">
    <property type="entry name" value="FAD/NAD(P)-binding domain"/>
    <property type="match status" value="2"/>
</dbReference>
<feature type="domain" description="FAD-binding" evidence="5">
    <location>
        <begin position="135"/>
        <end position="301"/>
    </location>
</feature>
<dbReference type="InterPro" id="IPR058525">
    <property type="entry name" value="DUF8212"/>
</dbReference>
<keyword evidence="3" id="KW-0560">Oxidoreductase</keyword>
<keyword evidence="4" id="KW-0472">Membrane</keyword>
<feature type="transmembrane region" description="Helical" evidence="4">
    <location>
        <begin position="20"/>
        <end position="40"/>
    </location>
</feature>
<organism evidence="7 8">
    <name type="scientific">Curvularia kusanoi</name>
    <name type="common">Cochliobolus kusanoi</name>
    <dbReference type="NCBI Taxonomy" id="90978"/>
    <lineage>
        <taxon>Eukaryota</taxon>
        <taxon>Fungi</taxon>
        <taxon>Dikarya</taxon>
        <taxon>Ascomycota</taxon>
        <taxon>Pezizomycotina</taxon>
        <taxon>Dothideomycetes</taxon>
        <taxon>Pleosporomycetidae</taxon>
        <taxon>Pleosporales</taxon>
        <taxon>Pleosporineae</taxon>
        <taxon>Pleosporaceae</taxon>
        <taxon>Curvularia</taxon>
    </lineage>
</organism>
<keyword evidence="2" id="KW-0274">FAD</keyword>
<dbReference type="GO" id="GO:0071949">
    <property type="term" value="F:FAD binding"/>
    <property type="evidence" value="ECO:0007669"/>
    <property type="project" value="InterPro"/>
</dbReference>
<evidence type="ECO:0000256" key="3">
    <source>
        <dbReference type="ARBA" id="ARBA00023002"/>
    </source>
</evidence>
<reference evidence="7" key="1">
    <citation type="submission" date="2019-04" db="EMBL/GenBank/DDBJ databases">
        <title>Sequencing of skin fungus with MAO and IRED activity.</title>
        <authorList>
            <person name="Marsaioli A.J."/>
            <person name="Bonatto J.M.C."/>
            <person name="Reis Junior O."/>
        </authorList>
    </citation>
    <scope>NUCLEOTIDE SEQUENCE</scope>
    <source>
        <strain evidence="7">30M1</strain>
    </source>
</reference>
<proteinExistence type="predicted"/>
<keyword evidence="4" id="KW-1133">Transmembrane helix</keyword>
<dbReference type="SUPFAM" id="SSF51905">
    <property type="entry name" value="FAD/NAD(P)-binding domain"/>
    <property type="match status" value="1"/>
</dbReference>
<evidence type="ECO:0000259" key="6">
    <source>
        <dbReference type="Pfam" id="PF26640"/>
    </source>
</evidence>
<evidence type="ECO:0000256" key="4">
    <source>
        <dbReference type="SAM" id="Phobius"/>
    </source>
</evidence>
<name>A0A9P4WAT8_CURKU</name>
<dbReference type="AlphaFoldDB" id="A0A9P4WAT8"/>
<evidence type="ECO:0000313" key="7">
    <source>
        <dbReference type="EMBL" id="KAF3001820.1"/>
    </source>
</evidence>
<comment type="caution">
    <text evidence="7">The sequence shown here is derived from an EMBL/GenBank/DDBJ whole genome shotgun (WGS) entry which is preliminary data.</text>
</comment>
<gene>
    <name evidence="7" type="ORF">E8E13_003353</name>
</gene>
<evidence type="ECO:0000256" key="1">
    <source>
        <dbReference type="ARBA" id="ARBA00022630"/>
    </source>
</evidence>
<dbReference type="Pfam" id="PF01494">
    <property type="entry name" value="FAD_binding_3"/>
    <property type="match status" value="1"/>
</dbReference>
<sequence length="829" mass="93404">MPPSRPQIITQKHRSPETKLNILIIGAGLGGLGAAISLLLTGHNVHILESTASLTEIGAGIQCLPNCTRILFAWGLESRLQKVAMAPRKCNMRGWKGELISDMDFREEILLGREDPPLLTGDLAYRLLLDTKQMLEDPDLRGFVEDPQVNYWIGPDAHAVTYVLRNGKLFNMVLLVPDDMPAGATTLAGNVSEMRALYRNWDPRIPKLLALCKQVSKWRLTIRPSLDPSWSHHSAALTVLGDAAHATLPYLASGAGMSIEDGHVLGLCLDAVTRKSTSEKGKALAVYERCRRERTERVVARDEVTYQDMRYLQKIRQLPASMRQNLDFMAALGIAASIKFNQEGTVDIEARAGYQKIVKTAEITRSKGYDWFWIDTCCIDKSSSAELQEAINSMYAWYKRGWTLQELIAPRFLEFYDDTWNNLCVKTDVLKYLSRATNIPENVLATGDLESTSVAQKMSWAANRHTTRLEDEAYALLGIFDIQMPMLYGEGDKAFSRLQEQIVRTTADDSIFSWSAVETQATTYRGVFARSPREFANCTYVGKGESMHELSTLGLRITLQLKQIKLPRIRDTFEARLNAVNQGFDDSEREIRMTLRELPLQNPATPRRDITEFARIFPQLDSIDMPEVGPEFECTVCMVTKPQPGPGMTINAYHCFNFKSSILEDMREFRLPGYTVNIVDAHPKRLWVDEDHTLLVPQQARDFVGVVRVSLSKETREKAKLLSYWAFDYHILVGLSELENDAKQAWLKVLPLGVLDDSLELETSESLVKKSAGHEVYIFDSDKSHATFFPVAGMTHEMHYGLVGDEMSIIIKIPGLVGSRYPRHQVGDS</sequence>
<dbReference type="EMBL" id="SWKU01000012">
    <property type="protein sequence ID" value="KAF3001820.1"/>
    <property type="molecule type" value="Genomic_DNA"/>
</dbReference>
<evidence type="ECO:0008006" key="9">
    <source>
        <dbReference type="Google" id="ProtNLM"/>
    </source>
</evidence>
<dbReference type="Proteomes" id="UP000801428">
    <property type="component" value="Unassembled WGS sequence"/>
</dbReference>
<evidence type="ECO:0000313" key="8">
    <source>
        <dbReference type="Proteomes" id="UP000801428"/>
    </source>
</evidence>
<dbReference type="InterPro" id="IPR036188">
    <property type="entry name" value="FAD/NAD-bd_sf"/>
</dbReference>
<feature type="domain" description="DUF8212" evidence="6">
    <location>
        <begin position="493"/>
        <end position="530"/>
    </location>
</feature>
<dbReference type="Pfam" id="PF26640">
    <property type="entry name" value="DUF8212"/>
    <property type="match status" value="1"/>
</dbReference>
<keyword evidence="8" id="KW-1185">Reference proteome</keyword>
<protein>
    <recommendedName>
        <fullName evidence="9">Heterokaryon incompatibility domain-containing protein</fullName>
    </recommendedName>
</protein>
<dbReference type="PANTHER" id="PTHR10622:SF12">
    <property type="entry name" value="HET DOMAIN-CONTAINING PROTEIN"/>
    <property type="match status" value="1"/>
</dbReference>
<evidence type="ECO:0000259" key="5">
    <source>
        <dbReference type="Pfam" id="PF01494"/>
    </source>
</evidence>
<dbReference type="PANTHER" id="PTHR10622">
    <property type="entry name" value="HET DOMAIN-CONTAINING PROTEIN"/>
    <property type="match status" value="1"/>
</dbReference>
<keyword evidence="1" id="KW-0285">Flavoprotein</keyword>
<dbReference type="OrthoDB" id="16820at2759"/>
<accession>A0A9P4WAT8</accession>